<dbReference type="Pfam" id="PF01494">
    <property type="entry name" value="FAD_binding_3"/>
    <property type="match status" value="1"/>
</dbReference>
<evidence type="ECO:0000313" key="3">
    <source>
        <dbReference type="Proteomes" id="UP000326570"/>
    </source>
</evidence>
<dbReference type="SUPFAM" id="SSF51905">
    <property type="entry name" value="FAD/NAD(P)-binding domain"/>
    <property type="match status" value="1"/>
</dbReference>
<dbReference type="Proteomes" id="UP000326570">
    <property type="component" value="Unassembled WGS sequence"/>
</dbReference>
<dbReference type="AlphaFoldDB" id="A0A5N1INH0"/>
<proteinExistence type="predicted"/>
<dbReference type="Gene3D" id="3.50.50.60">
    <property type="entry name" value="FAD/NAD(P)-binding domain"/>
    <property type="match status" value="1"/>
</dbReference>
<evidence type="ECO:0000259" key="1">
    <source>
        <dbReference type="Pfam" id="PF01494"/>
    </source>
</evidence>
<reference evidence="2 3" key="1">
    <citation type="submission" date="2019-09" db="EMBL/GenBank/DDBJ databases">
        <title>Genome sequence of Adhaeribacter sp. M2.</title>
        <authorList>
            <person name="Srinivasan S."/>
        </authorList>
    </citation>
    <scope>NUCLEOTIDE SEQUENCE [LARGE SCALE GENOMIC DNA]</scope>
    <source>
        <strain evidence="2 3">M2</strain>
    </source>
</reference>
<dbReference type="EMBL" id="VTWT01000014">
    <property type="protein sequence ID" value="KAA9325030.1"/>
    <property type="molecule type" value="Genomic_DNA"/>
</dbReference>
<dbReference type="InterPro" id="IPR036188">
    <property type="entry name" value="FAD/NAD-bd_sf"/>
</dbReference>
<name>A0A5N1INH0_9BACT</name>
<dbReference type="PROSITE" id="PS51257">
    <property type="entry name" value="PROKAR_LIPOPROTEIN"/>
    <property type="match status" value="1"/>
</dbReference>
<feature type="domain" description="FAD-binding" evidence="1">
    <location>
        <begin position="4"/>
        <end position="302"/>
    </location>
</feature>
<protein>
    <submittedName>
        <fullName evidence="2">NAD(P)/FAD-dependent oxidoreductase</fullName>
    </submittedName>
</protein>
<dbReference type="GO" id="GO:0071949">
    <property type="term" value="F:FAD binding"/>
    <property type="evidence" value="ECO:0007669"/>
    <property type="project" value="InterPro"/>
</dbReference>
<dbReference type="PANTHER" id="PTHR42685">
    <property type="entry name" value="GERANYLGERANYL DIPHOSPHATE REDUCTASE"/>
    <property type="match status" value="1"/>
</dbReference>
<dbReference type="InterPro" id="IPR002938">
    <property type="entry name" value="FAD-bd"/>
</dbReference>
<comment type="caution">
    <text evidence="2">The sequence shown here is derived from an EMBL/GenBank/DDBJ whole genome shotgun (WGS) entry which is preliminary data.</text>
</comment>
<sequence>MGRIAVIGGGLAGLSCAIGLAKSGLEVTLIEKKEYPFHKVCGEYVSNEVLPFLASLGADVNSLNPARIQRFQLSSPRGKVLEAPLDLGGFGISRYTLDNYLYQLAQKAGVQFKLRTTVETVAFSAGKFTLYLSDGSELQSEVTIGAFGKRSNLDRQLNRSFFASRSPYLAVKYHLRTTMPTDLIALHNFENGYAGISAIEDEKFCFCYLTTRNNLKRHGTIPEMEKKVLSRNPFLKEVFRESEFLYGHPEVINEISFAPKTAVTDHILCAGDAAGLITPLCGNGMAMALHSGKMLTEAVKSYFLEHGNRQQLEENYTRAWQKQFGNRLRSGRFIQQLFGKKLLSEASVYLFRNLPFALNRLMKSTHGRLF</sequence>
<evidence type="ECO:0000313" key="2">
    <source>
        <dbReference type="EMBL" id="KAA9325030.1"/>
    </source>
</evidence>
<dbReference type="PANTHER" id="PTHR42685:SF22">
    <property type="entry name" value="CONDITIONED MEDIUM FACTOR RECEPTOR 1"/>
    <property type="match status" value="1"/>
</dbReference>
<gene>
    <name evidence="2" type="ORF">F0P94_19170</name>
</gene>
<dbReference type="PRINTS" id="PR00420">
    <property type="entry name" value="RNGMNOXGNASE"/>
</dbReference>
<organism evidence="2 3">
    <name type="scientific">Adhaeribacter soli</name>
    <dbReference type="NCBI Taxonomy" id="2607655"/>
    <lineage>
        <taxon>Bacteria</taxon>
        <taxon>Pseudomonadati</taxon>
        <taxon>Bacteroidota</taxon>
        <taxon>Cytophagia</taxon>
        <taxon>Cytophagales</taxon>
        <taxon>Hymenobacteraceae</taxon>
        <taxon>Adhaeribacter</taxon>
    </lineage>
</organism>
<accession>A0A5N1INH0</accession>
<dbReference type="RefSeq" id="WP_150906114.1">
    <property type="nucleotide sequence ID" value="NZ_VTWT01000014.1"/>
</dbReference>
<dbReference type="InterPro" id="IPR050407">
    <property type="entry name" value="Geranylgeranyl_reductase"/>
</dbReference>
<keyword evidence="3" id="KW-1185">Reference proteome</keyword>